<organism evidence="2 3">
    <name type="scientific">Caenorhabditis nigoni</name>
    <dbReference type="NCBI Taxonomy" id="1611254"/>
    <lineage>
        <taxon>Eukaryota</taxon>
        <taxon>Metazoa</taxon>
        <taxon>Ecdysozoa</taxon>
        <taxon>Nematoda</taxon>
        <taxon>Chromadorea</taxon>
        <taxon>Rhabditida</taxon>
        <taxon>Rhabditina</taxon>
        <taxon>Rhabditomorpha</taxon>
        <taxon>Rhabditoidea</taxon>
        <taxon>Rhabditidae</taxon>
        <taxon>Peloderinae</taxon>
        <taxon>Caenorhabditis</taxon>
    </lineage>
</organism>
<feature type="compositionally biased region" description="Pro residues" evidence="1">
    <location>
        <begin position="92"/>
        <end position="105"/>
    </location>
</feature>
<name>A0A2G5TKD6_9PELO</name>
<feature type="compositionally biased region" description="Polar residues" evidence="1">
    <location>
        <begin position="110"/>
        <end position="120"/>
    </location>
</feature>
<comment type="caution">
    <text evidence="2">The sequence shown here is derived from an EMBL/GenBank/DDBJ whole genome shotgun (WGS) entry which is preliminary data.</text>
</comment>
<dbReference type="STRING" id="1611254.A0A2G5TKD6"/>
<accession>A0A2G5TKD6</accession>
<reference evidence="3" key="1">
    <citation type="submission" date="2017-10" db="EMBL/GenBank/DDBJ databases">
        <title>Rapid genome shrinkage in a self-fertile nematode reveals novel sperm competition proteins.</title>
        <authorList>
            <person name="Yin D."/>
            <person name="Schwarz E.M."/>
            <person name="Thomas C.G."/>
            <person name="Felde R.L."/>
            <person name="Korf I.F."/>
            <person name="Cutter A.D."/>
            <person name="Schartner C.M."/>
            <person name="Ralston E.J."/>
            <person name="Meyer B.J."/>
            <person name="Haag E.S."/>
        </authorList>
    </citation>
    <scope>NUCLEOTIDE SEQUENCE [LARGE SCALE GENOMIC DNA]</scope>
    <source>
        <strain evidence="3">JU1422</strain>
    </source>
</reference>
<evidence type="ECO:0000313" key="2">
    <source>
        <dbReference type="EMBL" id="PIC27755.1"/>
    </source>
</evidence>
<proteinExistence type="predicted"/>
<sequence>MQYQEQLGGKIFPRFRRTRMLQRTLLLGQHIFQKLLVQSEFTTMISIKLFIKIFRPAATVIEMQATSTTDNTPPPPASSIETPRLTSSGAPDVPPSSSPPPPFESDPPTIQRNVSTRRSL</sequence>
<protein>
    <submittedName>
        <fullName evidence="2">Uncharacterized protein</fullName>
    </submittedName>
</protein>
<dbReference type="AlphaFoldDB" id="A0A2G5TKD6"/>
<evidence type="ECO:0000256" key="1">
    <source>
        <dbReference type="SAM" id="MobiDB-lite"/>
    </source>
</evidence>
<gene>
    <name evidence="2" type="primary">Cni-T25F10.3</name>
    <name evidence="2" type="synonym">Cnig_chr_V.g19914</name>
    <name evidence="2" type="ORF">B9Z55_019914</name>
</gene>
<dbReference type="Proteomes" id="UP000230233">
    <property type="component" value="Chromosome V"/>
</dbReference>
<feature type="region of interest" description="Disordered" evidence="1">
    <location>
        <begin position="65"/>
        <end position="120"/>
    </location>
</feature>
<keyword evidence="3" id="KW-1185">Reference proteome</keyword>
<evidence type="ECO:0000313" key="3">
    <source>
        <dbReference type="Proteomes" id="UP000230233"/>
    </source>
</evidence>
<dbReference type="EMBL" id="PDUG01000005">
    <property type="protein sequence ID" value="PIC27755.1"/>
    <property type="molecule type" value="Genomic_DNA"/>
</dbReference>